<dbReference type="EC" id="2.7.7.65" evidence="1"/>
<dbReference type="PANTHER" id="PTHR45138">
    <property type="entry name" value="REGULATORY COMPONENTS OF SENSORY TRANSDUCTION SYSTEM"/>
    <property type="match status" value="1"/>
</dbReference>
<dbReference type="PROSITE" id="PS50887">
    <property type="entry name" value="GGDEF"/>
    <property type="match status" value="1"/>
</dbReference>
<feature type="domain" description="GGDEF" evidence="5">
    <location>
        <begin position="527"/>
        <end position="664"/>
    </location>
</feature>
<dbReference type="NCBIfam" id="TIGR00254">
    <property type="entry name" value="GGDEF"/>
    <property type="match status" value="1"/>
</dbReference>
<evidence type="ECO:0000256" key="4">
    <source>
        <dbReference type="SAM" id="Phobius"/>
    </source>
</evidence>
<dbReference type="Gene3D" id="1.25.40.10">
    <property type="entry name" value="Tetratricopeptide repeat domain"/>
    <property type="match status" value="1"/>
</dbReference>
<organism evidence="6 7">
    <name type="scientific">Duganella vulcania</name>
    <dbReference type="NCBI Taxonomy" id="2692166"/>
    <lineage>
        <taxon>Bacteria</taxon>
        <taxon>Pseudomonadati</taxon>
        <taxon>Pseudomonadota</taxon>
        <taxon>Betaproteobacteria</taxon>
        <taxon>Burkholderiales</taxon>
        <taxon>Oxalobacteraceae</taxon>
        <taxon>Telluria group</taxon>
        <taxon>Duganella</taxon>
    </lineage>
</organism>
<dbReference type="CDD" id="cd01949">
    <property type="entry name" value="GGDEF"/>
    <property type="match status" value="1"/>
</dbReference>
<gene>
    <name evidence="6" type="ORF">GTP81_14275</name>
</gene>
<dbReference type="SUPFAM" id="SSF48452">
    <property type="entry name" value="TPR-like"/>
    <property type="match status" value="2"/>
</dbReference>
<comment type="caution">
    <text evidence="6">The sequence shown here is derived from an EMBL/GenBank/DDBJ whole genome shotgun (WGS) entry which is preliminary data.</text>
</comment>
<keyword evidence="4" id="KW-1133">Transmembrane helix</keyword>
<keyword evidence="4" id="KW-0472">Membrane</keyword>
<sequence>MDNRERQLAGIRNGWWLVRAGPRALAAAVTLALTPAAVLAADAVPSSLYARILEVREQSRFVPDKALTQLLKLQAEAVDAPPATQAELLTQLTMANMRAGHSDAALAAADQLIAYGQSLRDNAIIAKGQMVKSFVLFDRADVKAAHQLSFDAEKTAANSSNLALRSQIAVAVGDTYAAQGNFPAALVKLQNGVDMARQVNDDPVILVGALNELVGLYTQMKDYDKASAALEELLTETEKLRSPGRMAAAKITEYGLAIDSGQPKRALRALLQSLDLERKLGAERMMGVTLVNLSDSYLKEHDYPRAAQYATESLRSTQLTNDKSVEATARVNLGQAYLGMGRVAEGKKQYEAGMARYEQENNKPDLQSALREYGEALERSGDLGGAVSAYHRERKLSNELFEKQRRQAVLELQEKYETEKKQRQIQLLSQENQVKGAEIDNRRLQQRVWWLLALVFALASVVVGLLYRKVRHANAQLEVKNLELKAQSTLDPLTSLYNRRHFQDFMRDSLHAGLPVLDKRTLHGDDIVGALFLLDVDHFKHINDRHGHAAGDAVLRMIAENLRVVLRETDMIVRWGGEEFLAFLPALPRHGVDEVARRILAGISSQVIRYQDQELSVNVSVGFSPFPLAPAGAPLPWERAVNLVDMALYLAKAHGRNRAYGLRGFHNFQHTSMEQIEQDLEGAWRAGFVDLSVVFGSEQEQRLAELNNVVPLKRAPEPAKTTPH</sequence>
<dbReference type="Gene3D" id="3.30.70.270">
    <property type="match status" value="1"/>
</dbReference>
<dbReference type="RefSeq" id="WP_161090510.1">
    <property type="nucleotide sequence ID" value="NZ_WWCV01000022.1"/>
</dbReference>
<evidence type="ECO:0000313" key="7">
    <source>
        <dbReference type="Proteomes" id="UP000484875"/>
    </source>
</evidence>
<keyword evidence="7" id="KW-1185">Reference proteome</keyword>
<dbReference type="PANTHER" id="PTHR45138:SF9">
    <property type="entry name" value="DIGUANYLATE CYCLASE DGCM-RELATED"/>
    <property type="match status" value="1"/>
</dbReference>
<dbReference type="Pfam" id="PF00990">
    <property type="entry name" value="GGDEF"/>
    <property type="match status" value="1"/>
</dbReference>
<dbReference type="SMART" id="SM00267">
    <property type="entry name" value="GGDEF"/>
    <property type="match status" value="1"/>
</dbReference>
<feature type="coiled-coil region" evidence="3">
    <location>
        <begin position="427"/>
        <end position="487"/>
    </location>
</feature>
<evidence type="ECO:0000313" key="6">
    <source>
        <dbReference type="EMBL" id="MYN17923.1"/>
    </source>
</evidence>
<keyword evidence="3" id="KW-0175">Coiled coil</keyword>
<dbReference type="AlphaFoldDB" id="A0A845HKI2"/>
<dbReference type="SUPFAM" id="SSF55073">
    <property type="entry name" value="Nucleotide cyclase"/>
    <property type="match status" value="1"/>
</dbReference>
<accession>A0A845HKI2</accession>
<evidence type="ECO:0000256" key="1">
    <source>
        <dbReference type="ARBA" id="ARBA00012528"/>
    </source>
</evidence>
<dbReference type="EMBL" id="WWCV01000022">
    <property type="protein sequence ID" value="MYN17923.1"/>
    <property type="molecule type" value="Genomic_DNA"/>
</dbReference>
<name>A0A845HKI2_9BURK</name>
<dbReference type="InterPro" id="IPR043128">
    <property type="entry name" value="Rev_trsase/Diguanyl_cyclase"/>
</dbReference>
<evidence type="ECO:0000259" key="5">
    <source>
        <dbReference type="PROSITE" id="PS50887"/>
    </source>
</evidence>
<feature type="transmembrane region" description="Helical" evidence="4">
    <location>
        <begin position="448"/>
        <end position="467"/>
    </location>
</feature>
<dbReference type="InterPro" id="IPR000160">
    <property type="entry name" value="GGDEF_dom"/>
</dbReference>
<dbReference type="InterPro" id="IPR011990">
    <property type="entry name" value="TPR-like_helical_dom_sf"/>
</dbReference>
<dbReference type="InterPro" id="IPR029787">
    <property type="entry name" value="Nucleotide_cyclase"/>
</dbReference>
<proteinExistence type="predicted"/>
<dbReference type="GO" id="GO:0052621">
    <property type="term" value="F:diguanylate cyclase activity"/>
    <property type="evidence" value="ECO:0007669"/>
    <property type="project" value="UniProtKB-EC"/>
</dbReference>
<keyword evidence="4" id="KW-0812">Transmembrane</keyword>
<protein>
    <recommendedName>
        <fullName evidence="1">diguanylate cyclase</fullName>
        <ecNumber evidence="1">2.7.7.65</ecNumber>
    </recommendedName>
</protein>
<reference evidence="6 7" key="1">
    <citation type="submission" date="2019-12" db="EMBL/GenBank/DDBJ databases">
        <title>Novel species isolated from a subtropical stream in China.</title>
        <authorList>
            <person name="Lu H."/>
        </authorList>
    </citation>
    <scope>NUCLEOTIDE SEQUENCE [LARGE SCALE GENOMIC DNA]</scope>
    <source>
        <strain evidence="6 7">FT107W</strain>
    </source>
</reference>
<evidence type="ECO:0000256" key="2">
    <source>
        <dbReference type="ARBA" id="ARBA00034247"/>
    </source>
</evidence>
<dbReference type="Proteomes" id="UP000484875">
    <property type="component" value="Unassembled WGS sequence"/>
</dbReference>
<evidence type="ECO:0000256" key="3">
    <source>
        <dbReference type="SAM" id="Coils"/>
    </source>
</evidence>
<comment type="catalytic activity">
    <reaction evidence="2">
        <text>2 GTP = 3',3'-c-di-GMP + 2 diphosphate</text>
        <dbReference type="Rhea" id="RHEA:24898"/>
        <dbReference type="ChEBI" id="CHEBI:33019"/>
        <dbReference type="ChEBI" id="CHEBI:37565"/>
        <dbReference type="ChEBI" id="CHEBI:58805"/>
        <dbReference type="EC" id="2.7.7.65"/>
    </reaction>
</comment>
<dbReference type="InterPro" id="IPR050469">
    <property type="entry name" value="Diguanylate_Cyclase"/>
</dbReference>